<reference evidence="7" key="1">
    <citation type="submission" date="2020-10" db="EMBL/GenBank/DDBJ databases">
        <title>Taxonomic study of unclassified bacteria belonging to the class Ktedonobacteria.</title>
        <authorList>
            <person name="Yabe S."/>
            <person name="Wang C.M."/>
            <person name="Zheng Y."/>
            <person name="Sakai Y."/>
            <person name="Cavaletti L."/>
            <person name="Monciardini P."/>
            <person name="Donadio S."/>
        </authorList>
    </citation>
    <scope>NUCLEOTIDE SEQUENCE</scope>
    <source>
        <strain evidence="7">ID150040</strain>
    </source>
</reference>
<evidence type="ECO:0000256" key="5">
    <source>
        <dbReference type="ARBA" id="ARBA00047622"/>
    </source>
</evidence>
<evidence type="ECO:0000256" key="4">
    <source>
        <dbReference type="ARBA" id="ARBA00025707"/>
    </source>
</evidence>
<dbReference type="InterPro" id="IPR029063">
    <property type="entry name" value="SAM-dependent_MTases_sf"/>
</dbReference>
<protein>
    <recommendedName>
        <fullName evidence="6">Methyltransferase domain-containing protein</fullName>
    </recommendedName>
</protein>
<proteinExistence type="predicted"/>
<dbReference type="SUPFAM" id="SSF53335">
    <property type="entry name" value="S-adenosyl-L-methionine-dependent methyltransferases"/>
    <property type="match status" value="1"/>
</dbReference>
<dbReference type="Gene3D" id="3.40.50.150">
    <property type="entry name" value="Vaccinia Virus protein VP39"/>
    <property type="match status" value="1"/>
</dbReference>
<comment type="pathway">
    <text evidence="4">Phospholipid metabolism.</text>
</comment>
<evidence type="ECO:0000256" key="1">
    <source>
        <dbReference type="ARBA" id="ARBA00005189"/>
    </source>
</evidence>
<name>A0A8J3IBK1_9CHLR</name>
<keyword evidence="8" id="KW-1185">Reference proteome</keyword>
<dbReference type="CDD" id="cd02440">
    <property type="entry name" value="AdoMet_MTases"/>
    <property type="match status" value="1"/>
</dbReference>
<comment type="caution">
    <text evidence="7">The sequence shown here is derived from an EMBL/GenBank/DDBJ whole genome shotgun (WGS) entry which is preliminary data.</text>
</comment>
<dbReference type="EMBL" id="BNJK01000001">
    <property type="protein sequence ID" value="GHO90603.1"/>
    <property type="molecule type" value="Genomic_DNA"/>
</dbReference>
<dbReference type="Proteomes" id="UP000597444">
    <property type="component" value="Unassembled WGS sequence"/>
</dbReference>
<dbReference type="InterPro" id="IPR041698">
    <property type="entry name" value="Methyltransf_25"/>
</dbReference>
<keyword evidence="3" id="KW-0808">Transferase</keyword>
<gene>
    <name evidence="7" type="ORF">KSF_006510</name>
</gene>
<sequence length="298" mass="33329">MQMTDASSFYPDTAVEVARLINLDRLLTTAMGGILPGLLETNLPNLHTVLDLGCGPGSWVLDIAFDHPECEVAGVDVRQKMIEYAWARARTQQCFNASFGVMDMTQPLDFSDNTFDLIHAHVPVGVFHGDDWVSLISECMRILCPGGLLYLIDTDRVIETNSPAFARLTTLLRQAKRLAGYCVSSDEGMLDSSLILPQLLHRAGFQHVRCTTHFVDVSDEAASWADFFHNTEMIYSQVQPLLLAAELVTRKEINQLYTQMLIELYMQSFTGRWPVLCIYGTKPVSGEQRPAPDTKHDT</sequence>
<feature type="domain" description="Methyltransferase" evidence="6">
    <location>
        <begin position="49"/>
        <end position="147"/>
    </location>
</feature>
<dbReference type="RefSeq" id="WP_220201552.1">
    <property type="nucleotide sequence ID" value="NZ_BNJK01000001.1"/>
</dbReference>
<dbReference type="Pfam" id="PF13649">
    <property type="entry name" value="Methyltransf_25"/>
    <property type="match status" value="1"/>
</dbReference>
<comment type="catalytic activity">
    <reaction evidence="5">
        <text>phosphoethanolamine + S-adenosyl-L-methionine = N-methylethanolamine phosphate + S-adenosyl-L-homocysteine + H(+)</text>
        <dbReference type="Rhea" id="RHEA:20365"/>
        <dbReference type="ChEBI" id="CHEBI:15378"/>
        <dbReference type="ChEBI" id="CHEBI:57781"/>
        <dbReference type="ChEBI" id="CHEBI:57856"/>
        <dbReference type="ChEBI" id="CHEBI:58190"/>
        <dbReference type="ChEBI" id="CHEBI:59789"/>
        <dbReference type="EC" id="2.1.1.103"/>
    </reaction>
    <physiologicalReaction direction="left-to-right" evidence="5">
        <dbReference type="Rhea" id="RHEA:20366"/>
    </physiologicalReaction>
</comment>
<evidence type="ECO:0000256" key="2">
    <source>
        <dbReference type="ARBA" id="ARBA00022603"/>
    </source>
</evidence>
<dbReference type="GO" id="GO:0032259">
    <property type="term" value="P:methylation"/>
    <property type="evidence" value="ECO:0007669"/>
    <property type="project" value="UniProtKB-KW"/>
</dbReference>
<dbReference type="AlphaFoldDB" id="A0A8J3IBK1"/>
<comment type="pathway">
    <text evidence="1">Lipid metabolism.</text>
</comment>
<evidence type="ECO:0000313" key="7">
    <source>
        <dbReference type="EMBL" id="GHO90603.1"/>
    </source>
</evidence>
<evidence type="ECO:0000313" key="8">
    <source>
        <dbReference type="Proteomes" id="UP000597444"/>
    </source>
</evidence>
<dbReference type="PANTHER" id="PTHR44307:SF2">
    <property type="entry name" value="PHOSPHOETHANOLAMINE METHYLTRANSFERASE ISOFORM X1"/>
    <property type="match status" value="1"/>
</dbReference>
<organism evidence="7 8">
    <name type="scientific">Reticulibacter mediterranei</name>
    <dbReference type="NCBI Taxonomy" id="2778369"/>
    <lineage>
        <taxon>Bacteria</taxon>
        <taxon>Bacillati</taxon>
        <taxon>Chloroflexota</taxon>
        <taxon>Ktedonobacteria</taxon>
        <taxon>Ktedonobacterales</taxon>
        <taxon>Reticulibacteraceae</taxon>
        <taxon>Reticulibacter</taxon>
    </lineage>
</organism>
<dbReference type="PANTHER" id="PTHR44307">
    <property type="entry name" value="PHOSPHOETHANOLAMINE METHYLTRANSFERASE"/>
    <property type="match status" value="1"/>
</dbReference>
<keyword evidence="2" id="KW-0489">Methyltransferase</keyword>
<dbReference type="GO" id="GO:0000234">
    <property type="term" value="F:phosphoethanolamine N-methyltransferase activity"/>
    <property type="evidence" value="ECO:0007669"/>
    <property type="project" value="UniProtKB-EC"/>
</dbReference>
<evidence type="ECO:0000259" key="6">
    <source>
        <dbReference type="Pfam" id="PF13649"/>
    </source>
</evidence>
<evidence type="ECO:0000256" key="3">
    <source>
        <dbReference type="ARBA" id="ARBA00022679"/>
    </source>
</evidence>
<accession>A0A8J3IBK1</accession>